<protein>
    <submittedName>
        <fullName evidence="1">Retrovirus-related Pol polyprotein from transposon TNT 1-94</fullName>
    </submittedName>
</protein>
<dbReference type="AlphaFoldDB" id="A0A2I0XHI9"/>
<dbReference type="EMBL" id="KZ501875">
    <property type="protein sequence ID" value="PKU87375.1"/>
    <property type="molecule type" value="Genomic_DNA"/>
</dbReference>
<name>A0A2I0XHI9_9ASPA</name>
<keyword evidence="2" id="KW-1185">Reference proteome</keyword>
<accession>A0A2I0XHI9</accession>
<proteinExistence type="predicted"/>
<evidence type="ECO:0000313" key="2">
    <source>
        <dbReference type="Proteomes" id="UP000233837"/>
    </source>
</evidence>
<reference evidence="1 2" key="1">
    <citation type="journal article" date="2016" name="Sci. Rep.">
        <title>The Dendrobium catenatum Lindl. genome sequence provides insights into polysaccharide synthase, floral development and adaptive evolution.</title>
        <authorList>
            <person name="Zhang G.Q."/>
            <person name="Xu Q."/>
            <person name="Bian C."/>
            <person name="Tsai W.C."/>
            <person name="Yeh C.M."/>
            <person name="Liu K.W."/>
            <person name="Yoshida K."/>
            <person name="Zhang L.S."/>
            <person name="Chang S.B."/>
            <person name="Chen F."/>
            <person name="Shi Y."/>
            <person name="Su Y.Y."/>
            <person name="Zhang Y.Q."/>
            <person name="Chen L.J."/>
            <person name="Yin Y."/>
            <person name="Lin M."/>
            <person name="Huang H."/>
            <person name="Deng H."/>
            <person name="Wang Z.W."/>
            <person name="Zhu S.L."/>
            <person name="Zhao X."/>
            <person name="Deng C."/>
            <person name="Niu S.C."/>
            <person name="Huang J."/>
            <person name="Wang M."/>
            <person name="Liu G.H."/>
            <person name="Yang H.J."/>
            <person name="Xiao X.J."/>
            <person name="Hsiao Y.Y."/>
            <person name="Wu W.L."/>
            <person name="Chen Y.Y."/>
            <person name="Mitsuda N."/>
            <person name="Ohme-Takagi M."/>
            <person name="Luo Y.B."/>
            <person name="Van de Peer Y."/>
            <person name="Liu Z.J."/>
        </authorList>
    </citation>
    <scope>NUCLEOTIDE SEQUENCE [LARGE SCALE GENOMIC DNA]</scope>
    <source>
        <tissue evidence="1">The whole plant</tissue>
    </source>
</reference>
<gene>
    <name evidence="1" type="ORF">MA16_Dca008471</name>
</gene>
<dbReference type="Pfam" id="PF14223">
    <property type="entry name" value="Retrotran_gag_2"/>
    <property type="match status" value="1"/>
</dbReference>
<dbReference type="Proteomes" id="UP000233837">
    <property type="component" value="Unassembled WGS sequence"/>
</dbReference>
<reference evidence="1 2" key="2">
    <citation type="journal article" date="2017" name="Nature">
        <title>The Apostasia genome and the evolution of orchids.</title>
        <authorList>
            <person name="Zhang G.Q."/>
            <person name="Liu K.W."/>
            <person name="Li Z."/>
            <person name="Lohaus R."/>
            <person name="Hsiao Y.Y."/>
            <person name="Niu S.C."/>
            <person name="Wang J.Y."/>
            <person name="Lin Y.C."/>
            <person name="Xu Q."/>
            <person name="Chen L.J."/>
            <person name="Yoshida K."/>
            <person name="Fujiwara S."/>
            <person name="Wang Z.W."/>
            <person name="Zhang Y.Q."/>
            <person name="Mitsuda N."/>
            <person name="Wang M."/>
            <person name="Liu G.H."/>
            <person name="Pecoraro L."/>
            <person name="Huang H.X."/>
            <person name="Xiao X.J."/>
            <person name="Lin M."/>
            <person name="Wu X.Y."/>
            <person name="Wu W.L."/>
            <person name="Chen Y.Y."/>
            <person name="Chang S.B."/>
            <person name="Sakamoto S."/>
            <person name="Ohme-Takagi M."/>
            <person name="Yagi M."/>
            <person name="Zeng S.J."/>
            <person name="Shen C.Y."/>
            <person name="Yeh C.M."/>
            <person name="Luo Y.B."/>
            <person name="Tsai W.C."/>
            <person name="Van de Peer Y."/>
            <person name="Liu Z.J."/>
        </authorList>
    </citation>
    <scope>NUCLEOTIDE SEQUENCE [LARGE SCALE GENOMIC DNA]</scope>
    <source>
        <tissue evidence="1">The whole plant</tissue>
    </source>
</reference>
<sequence length="111" mass="12668">MTMEEWEVLDRTALGLIRLSLSLAVAFNIVNEKTTVNLMTALTKMYEKSSDPNKMFLMKKLFNIKMLDNTPMEEHLNNLNTMMSQLCLVGIKFDDDVRALLLLSSLPKKLG</sequence>
<evidence type="ECO:0000313" key="1">
    <source>
        <dbReference type="EMBL" id="PKU87375.1"/>
    </source>
</evidence>
<organism evidence="1 2">
    <name type="scientific">Dendrobium catenatum</name>
    <dbReference type="NCBI Taxonomy" id="906689"/>
    <lineage>
        <taxon>Eukaryota</taxon>
        <taxon>Viridiplantae</taxon>
        <taxon>Streptophyta</taxon>
        <taxon>Embryophyta</taxon>
        <taxon>Tracheophyta</taxon>
        <taxon>Spermatophyta</taxon>
        <taxon>Magnoliopsida</taxon>
        <taxon>Liliopsida</taxon>
        <taxon>Asparagales</taxon>
        <taxon>Orchidaceae</taxon>
        <taxon>Epidendroideae</taxon>
        <taxon>Malaxideae</taxon>
        <taxon>Dendrobiinae</taxon>
        <taxon>Dendrobium</taxon>
    </lineage>
</organism>